<sequence>MPSLAIFTRMRRTSSPICWPGFREPRSISLSNSVRMSSSLPSSPKAPHSVFTHMRPSSPSTRSMWRSSSM</sequence>
<proteinExistence type="predicted"/>
<accession>A0A4Z2GHK9</accession>
<dbReference type="Proteomes" id="UP000314294">
    <property type="component" value="Unassembled WGS sequence"/>
</dbReference>
<evidence type="ECO:0000313" key="2">
    <source>
        <dbReference type="EMBL" id="TNN52645.1"/>
    </source>
</evidence>
<reference evidence="2 3" key="1">
    <citation type="submission" date="2019-03" db="EMBL/GenBank/DDBJ databases">
        <title>First draft genome of Liparis tanakae, snailfish: a comprehensive survey of snailfish specific genes.</title>
        <authorList>
            <person name="Kim W."/>
            <person name="Song I."/>
            <person name="Jeong J.-H."/>
            <person name="Kim D."/>
            <person name="Kim S."/>
            <person name="Ryu S."/>
            <person name="Song J.Y."/>
            <person name="Lee S.K."/>
        </authorList>
    </citation>
    <scope>NUCLEOTIDE SEQUENCE [LARGE SCALE GENOMIC DNA]</scope>
    <source>
        <tissue evidence="2">Muscle</tissue>
    </source>
</reference>
<evidence type="ECO:0000256" key="1">
    <source>
        <dbReference type="SAM" id="MobiDB-lite"/>
    </source>
</evidence>
<comment type="caution">
    <text evidence="2">The sequence shown here is derived from an EMBL/GenBank/DDBJ whole genome shotgun (WGS) entry which is preliminary data.</text>
</comment>
<name>A0A4Z2GHK9_9TELE</name>
<gene>
    <name evidence="2" type="ORF">EYF80_037155</name>
</gene>
<feature type="region of interest" description="Disordered" evidence="1">
    <location>
        <begin position="34"/>
        <end position="70"/>
    </location>
</feature>
<dbReference type="AlphaFoldDB" id="A0A4Z2GHK9"/>
<evidence type="ECO:0000313" key="3">
    <source>
        <dbReference type="Proteomes" id="UP000314294"/>
    </source>
</evidence>
<organism evidence="2 3">
    <name type="scientific">Liparis tanakae</name>
    <name type="common">Tanaka's snailfish</name>
    <dbReference type="NCBI Taxonomy" id="230148"/>
    <lineage>
        <taxon>Eukaryota</taxon>
        <taxon>Metazoa</taxon>
        <taxon>Chordata</taxon>
        <taxon>Craniata</taxon>
        <taxon>Vertebrata</taxon>
        <taxon>Euteleostomi</taxon>
        <taxon>Actinopterygii</taxon>
        <taxon>Neopterygii</taxon>
        <taxon>Teleostei</taxon>
        <taxon>Neoteleostei</taxon>
        <taxon>Acanthomorphata</taxon>
        <taxon>Eupercaria</taxon>
        <taxon>Perciformes</taxon>
        <taxon>Cottioidei</taxon>
        <taxon>Cottales</taxon>
        <taxon>Liparidae</taxon>
        <taxon>Liparis</taxon>
    </lineage>
</organism>
<protein>
    <submittedName>
        <fullName evidence="2">Uncharacterized protein</fullName>
    </submittedName>
</protein>
<keyword evidence="3" id="KW-1185">Reference proteome</keyword>
<dbReference type="EMBL" id="SRLO01000540">
    <property type="protein sequence ID" value="TNN52645.1"/>
    <property type="molecule type" value="Genomic_DNA"/>
</dbReference>